<dbReference type="eggNOG" id="COG3703">
    <property type="taxonomic scope" value="Bacteria"/>
</dbReference>
<dbReference type="EC" id="4.3.2.7" evidence="1"/>
<dbReference type="STRING" id="887898.HMPREF0551_2141"/>
<accession>E7RZM7</accession>
<sequence>MMSVATPVSRSSHATPQATPSPVVTSALQGAAQAAATASTRQRAYTAPPTPAVYQRMEWVFAYGSLIWNPEFDFDERHKVRIEGYHRAFCINSHTYRGTPDAPGVVLGLDCGGSCEGIVYRVRRGQEADIMDRIYQREMVSEVYRPLVVDIPLPDGRQVQALTFIACQEDLHGYLPGPRSEVLRRLRECTGCRGSNREYALNTQAALREWGIQDPALDALIAELDA</sequence>
<evidence type="ECO:0000313" key="4">
    <source>
        <dbReference type="EMBL" id="EFV94026.1"/>
    </source>
</evidence>
<dbReference type="Proteomes" id="UP000011021">
    <property type="component" value="Unassembled WGS sequence"/>
</dbReference>
<dbReference type="PANTHER" id="PTHR12192">
    <property type="entry name" value="CATION TRANSPORT PROTEIN CHAC-RELATED"/>
    <property type="match status" value="1"/>
</dbReference>
<evidence type="ECO:0000256" key="1">
    <source>
        <dbReference type="ARBA" id="ARBA00012344"/>
    </source>
</evidence>
<reference evidence="4 5" key="1">
    <citation type="submission" date="2010-12" db="EMBL/GenBank/DDBJ databases">
        <authorList>
            <person name="Muzny D."/>
            <person name="Qin X."/>
            <person name="Deng J."/>
            <person name="Jiang H."/>
            <person name="Liu Y."/>
            <person name="Qu J."/>
            <person name="Song X.-Z."/>
            <person name="Zhang L."/>
            <person name="Thornton R."/>
            <person name="Coyle M."/>
            <person name="Francisco L."/>
            <person name="Jackson L."/>
            <person name="Javaid M."/>
            <person name="Korchina V."/>
            <person name="Kovar C."/>
            <person name="Mata R."/>
            <person name="Mathew T."/>
            <person name="Ngo R."/>
            <person name="Nguyen L."/>
            <person name="Nguyen N."/>
            <person name="Okwuonu G."/>
            <person name="Ongeri F."/>
            <person name="Pham C."/>
            <person name="Simmons D."/>
            <person name="Wilczek-Boney K."/>
            <person name="Hale W."/>
            <person name="Jakkamsetti A."/>
            <person name="Pham P."/>
            <person name="Ruth R."/>
            <person name="San Lucas F."/>
            <person name="Warren J."/>
            <person name="Zhang J."/>
            <person name="Zhao Z."/>
            <person name="Zhou C."/>
            <person name="Zhu D."/>
            <person name="Lee S."/>
            <person name="Bess C."/>
            <person name="Blankenburg K."/>
            <person name="Forbes L."/>
            <person name="Fu Q."/>
            <person name="Gubbala S."/>
            <person name="Hirani K."/>
            <person name="Jayaseelan J.C."/>
            <person name="Lara F."/>
            <person name="Munidasa M."/>
            <person name="Palculict T."/>
            <person name="Patil S."/>
            <person name="Pu L.-L."/>
            <person name="Saada N."/>
            <person name="Tang L."/>
            <person name="Weissenberger G."/>
            <person name="Zhu Y."/>
            <person name="Hemphill L."/>
            <person name="Shang Y."/>
            <person name="Youmans B."/>
            <person name="Ayvaz T."/>
            <person name="Ross M."/>
            <person name="Santibanez J."/>
            <person name="Aqrawi P."/>
            <person name="Gross S."/>
            <person name="Joshi V."/>
            <person name="Fowler G."/>
            <person name="Nazareth L."/>
            <person name="Reid J."/>
            <person name="Worley K."/>
            <person name="Petrosino J."/>
            <person name="Highlander S."/>
            <person name="Gibbs R."/>
        </authorList>
    </citation>
    <scope>NUCLEOTIDE SEQUENCE [LARGE SCALE GENOMIC DNA]</scope>
    <source>
        <strain evidence="4 5">ATCC 51599</strain>
    </source>
</reference>
<dbReference type="HOGENOM" id="CLU_070703_1_1_4"/>
<dbReference type="Gene3D" id="3.10.490.10">
    <property type="entry name" value="Gamma-glutamyl cyclotransferase-like"/>
    <property type="match status" value="1"/>
</dbReference>
<dbReference type="InterPro" id="IPR006840">
    <property type="entry name" value="ChaC"/>
</dbReference>
<keyword evidence="5" id="KW-1185">Reference proteome</keyword>
<organism evidence="4 5">
    <name type="scientific">Lautropia mirabilis ATCC 51599</name>
    <dbReference type="NCBI Taxonomy" id="887898"/>
    <lineage>
        <taxon>Bacteria</taxon>
        <taxon>Pseudomonadati</taxon>
        <taxon>Pseudomonadota</taxon>
        <taxon>Betaproteobacteria</taxon>
        <taxon>Burkholderiales</taxon>
        <taxon>Burkholderiaceae</taxon>
        <taxon>Lautropia</taxon>
    </lineage>
</organism>
<protein>
    <recommendedName>
        <fullName evidence="1">glutathione-specific gamma-glutamylcyclotransferase</fullName>
        <ecNumber evidence="1">4.3.2.7</ecNumber>
    </recommendedName>
</protein>
<dbReference type="GO" id="GO:0005737">
    <property type="term" value="C:cytoplasm"/>
    <property type="evidence" value="ECO:0007669"/>
    <property type="project" value="TreeGrafter"/>
</dbReference>
<gene>
    <name evidence="4" type="ORF">HMPREF0551_2141</name>
</gene>
<name>E7RZM7_9BURK</name>
<dbReference type="CDD" id="cd06661">
    <property type="entry name" value="GGCT_like"/>
    <property type="match status" value="1"/>
</dbReference>
<comment type="caution">
    <text evidence="4">The sequence shown here is derived from an EMBL/GenBank/DDBJ whole genome shotgun (WGS) entry which is preliminary data.</text>
</comment>
<dbReference type="InterPro" id="IPR036568">
    <property type="entry name" value="GGCT-like_sf"/>
</dbReference>
<feature type="region of interest" description="Disordered" evidence="3">
    <location>
        <begin position="1"/>
        <end position="24"/>
    </location>
</feature>
<dbReference type="Pfam" id="PF04752">
    <property type="entry name" value="ChaC"/>
    <property type="match status" value="1"/>
</dbReference>
<dbReference type="PANTHER" id="PTHR12192:SF2">
    <property type="entry name" value="GLUTATHIONE-SPECIFIC GAMMA-GLUTAMYLCYCLOTRANSFERASE 2"/>
    <property type="match status" value="1"/>
</dbReference>
<dbReference type="GO" id="GO:0006751">
    <property type="term" value="P:glutathione catabolic process"/>
    <property type="evidence" value="ECO:0007669"/>
    <property type="project" value="InterPro"/>
</dbReference>
<evidence type="ECO:0000313" key="5">
    <source>
        <dbReference type="Proteomes" id="UP000011021"/>
    </source>
</evidence>
<dbReference type="SUPFAM" id="SSF110857">
    <property type="entry name" value="Gamma-glutamyl cyclotransferase-like"/>
    <property type="match status" value="1"/>
</dbReference>
<dbReference type="AlphaFoldDB" id="E7RZM7"/>
<evidence type="ECO:0000256" key="2">
    <source>
        <dbReference type="ARBA" id="ARBA00023239"/>
    </source>
</evidence>
<dbReference type="EMBL" id="AEQP01000022">
    <property type="protein sequence ID" value="EFV94026.1"/>
    <property type="molecule type" value="Genomic_DNA"/>
</dbReference>
<proteinExistence type="predicted"/>
<evidence type="ECO:0000256" key="3">
    <source>
        <dbReference type="SAM" id="MobiDB-lite"/>
    </source>
</evidence>
<dbReference type="InterPro" id="IPR013024">
    <property type="entry name" value="GGCT-like"/>
</dbReference>
<dbReference type="GO" id="GO:0061928">
    <property type="term" value="F:glutathione specific gamma-glutamylcyclotransferase activity"/>
    <property type="evidence" value="ECO:0007669"/>
    <property type="project" value="UniProtKB-EC"/>
</dbReference>
<dbReference type="RefSeq" id="WP_005674536.1">
    <property type="nucleotide sequence ID" value="NZ_CP146288.1"/>
</dbReference>
<keyword evidence="2" id="KW-0456">Lyase</keyword>